<gene>
    <name evidence="7" type="ORF">A2165_03740</name>
</gene>
<evidence type="ECO:0000256" key="2">
    <source>
        <dbReference type="ARBA" id="ARBA00023002"/>
    </source>
</evidence>
<evidence type="ECO:0008006" key="9">
    <source>
        <dbReference type="Google" id="ProtNLM"/>
    </source>
</evidence>
<feature type="domain" description="D-isomer specific 2-hydroxyacid dehydrogenase catalytic" evidence="5">
    <location>
        <begin position="33"/>
        <end position="303"/>
    </location>
</feature>
<name>A0A1F5FUK3_9BACT</name>
<dbReference type="PANTHER" id="PTHR43761">
    <property type="entry name" value="D-ISOMER SPECIFIC 2-HYDROXYACID DEHYDROGENASE FAMILY PROTEIN (AFU_ORTHOLOGUE AFUA_1G13630)"/>
    <property type="match status" value="1"/>
</dbReference>
<evidence type="ECO:0000259" key="6">
    <source>
        <dbReference type="Pfam" id="PF02826"/>
    </source>
</evidence>
<keyword evidence="3" id="KW-0520">NAD</keyword>
<feature type="non-terminal residue" evidence="7">
    <location>
        <position position="1"/>
    </location>
</feature>
<evidence type="ECO:0000259" key="5">
    <source>
        <dbReference type="Pfam" id="PF00389"/>
    </source>
</evidence>
<reference evidence="7 8" key="1">
    <citation type="journal article" date="2016" name="Nat. Commun.">
        <title>Thousands of microbial genomes shed light on interconnected biogeochemical processes in an aquifer system.</title>
        <authorList>
            <person name="Anantharaman K."/>
            <person name="Brown C.T."/>
            <person name="Hug L.A."/>
            <person name="Sharon I."/>
            <person name="Castelle C.J."/>
            <person name="Probst A.J."/>
            <person name="Thomas B.C."/>
            <person name="Singh A."/>
            <person name="Wilkins M.J."/>
            <person name="Karaoz U."/>
            <person name="Brodie E.L."/>
            <person name="Williams K.H."/>
            <person name="Hubbard S.S."/>
            <person name="Banfield J.F."/>
        </authorList>
    </citation>
    <scope>NUCLEOTIDE SEQUENCE [LARGE SCALE GENOMIC DNA]</scope>
</reference>
<dbReference type="EMBL" id="MFAU01000054">
    <property type="protein sequence ID" value="OGD83275.1"/>
    <property type="molecule type" value="Genomic_DNA"/>
</dbReference>
<dbReference type="InterPro" id="IPR036291">
    <property type="entry name" value="NAD(P)-bd_dom_sf"/>
</dbReference>
<dbReference type="AlphaFoldDB" id="A0A1F5FUK3"/>
<dbReference type="SUPFAM" id="SSF52283">
    <property type="entry name" value="Formate/glycerate dehydrogenase catalytic domain-like"/>
    <property type="match status" value="1"/>
</dbReference>
<dbReference type="Gene3D" id="3.40.50.720">
    <property type="entry name" value="NAD(P)-binding Rossmann-like Domain"/>
    <property type="match status" value="2"/>
</dbReference>
<dbReference type="PANTHER" id="PTHR43761:SF1">
    <property type="entry name" value="D-ISOMER SPECIFIC 2-HYDROXYACID DEHYDROGENASE CATALYTIC DOMAIN-CONTAINING PROTEIN-RELATED"/>
    <property type="match status" value="1"/>
</dbReference>
<dbReference type="InterPro" id="IPR050418">
    <property type="entry name" value="D-iso_2-hydroxyacid_DH_PdxB"/>
</dbReference>
<dbReference type="GO" id="GO:0051287">
    <property type="term" value="F:NAD binding"/>
    <property type="evidence" value="ECO:0007669"/>
    <property type="project" value="InterPro"/>
</dbReference>
<proteinExistence type="inferred from homology"/>
<dbReference type="CDD" id="cd05198">
    <property type="entry name" value="formate_dh_like"/>
    <property type="match status" value="1"/>
</dbReference>
<comment type="similarity">
    <text evidence="1 4">Belongs to the D-isomer specific 2-hydroxyacid dehydrogenase family.</text>
</comment>
<keyword evidence="2 4" id="KW-0560">Oxidoreductase</keyword>
<dbReference type="Pfam" id="PF02826">
    <property type="entry name" value="2-Hacid_dh_C"/>
    <property type="match status" value="1"/>
</dbReference>
<evidence type="ECO:0000313" key="8">
    <source>
        <dbReference type="Proteomes" id="UP000179252"/>
    </source>
</evidence>
<dbReference type="Pfam" id="PF00389">
    <property type="entry name" value="2-Hacid_dh"/>
    <property type="match status" value="1"/>
</dbReference>
<feature type="domain" description="D-isomer specific 2-hydroxyacid dehydrogenase NAD-binding" evidence="6">
    <location>
        <begin position="101"/>
        <end position="271"/>
    </location>
</feature>
<accession>A0A1F5FUK3</accession>
<evidence type="ECO:0000256" key="1">
    <source>
        <dbReference type="ARBA" id="ARBA00005854"/>
    </source>
</evidence>
<dbReference type="Proteomes" id="UP000179252">
    <property type="component" value="Unassembled WGS sequence"/>
</dbReference>
<dbReference type="InterPro" id="IPR006139">
    <property type="entry name" value="D-isomer_2_OHA_DH_cat_dom"/>
</dbReference>
<sequence>VTGFEKSELSSLTFRKFNFLAEKIVFSSNPSVSDQKDADCLLCKFNAVDRQFIDSLPKLKYIGVMSTGYAKVDTNYAKSKGIVVTNVPGYSTESVAEFVVGVILEYIRQLEKGKVGARAGNYSEAGFSATEIKNKTFGILGLGKIGSRVAGLALGFGAHVCYWSRERKKNLERKGIKFESADILIPKCDFLSLHFALNKQTEGFLNARRIAKIKKRAVVVNTAPMELVVINALEKRLKAGDITFILDHSDEMTGVDLKKLSKYRNCIIYPPIAYISKEAGEAKQRIFVENIENFLKGSPSNVV</sequence>
<comment type="caution">
    <text evidence="7">The sequence shown here is derived from an EMBL/GenBank/DDBJ whole genome shotgun (WGS) entry which is preliminary data.</text>
</comment>
<evidence type="ECO:0000256" key="3">
    <source>
        <dbReference type="ARBA" id="ARBA00023027"/>
    </source>
</evidence>
<dbReference type="InterPro" id="IPR006140">
    <property type="entry name" value="D-isomer_DH_NAD-bd"/>
</dbReference>
<dbReference type="SUPFAM" id="SSF51735">
    <property type="entry name" value="NAD(P)-binding Rossmann-fold domains"/>
    <property type="match status" value="1"/>
</dbReference>
<organism evidence="7 8">
    <name type="scientific">Candidatus Curtissbacteria bacterium RBG_13_40_7</name>
    <dbReference type="NCBI Taxonomy" id="1797706"/>
    <lineage>
        <taxon>Bacteria</taxon>
        <taxon>Candidatus Curtissiibacteriota</taxon>
    </lineage>
</organism>
<evidence type="ECO:0000256" key="4">
    <source>
        <dbReference type="RuleBase" id="RU003719"/>
    </source>
</evidence>
<dbReference type="GO" id="GO:0016616">
    <property type="term" value="F:oxidoreductase activity, acting on the CH-OH group of donors, NAD or NADP as acceptor"/>
    <property type="evidence" value="ECO:0007669"/>
    <property type="project" value="InterPro"/>
</dbReference>
<evidence type="ECO:0000313" key="7">
    <source>
        <dbReference type="EMBL" id="OGD83275.1"/>
    </source>
</evidence>
<protein>
    <recommendedName>
        <fullName evidence="9">Hydroxyacid dehydrogenase</fullName>
    </recommendedName>
</protein>